<reference evidence="8 9" key="1">
    <citation type="submission" date="2018-12" db="EMBL/GenBank/DDBJ databases">
        <title>Croceicoccus ponticola sp. nov., a lipolytic bacterium isolated from seawater.</title>
        <authorList>
            <person name="Yoon J.-H."/>
        </authorList>
    </citation>
    <scope>NUCLEOTIDE SEQUENCE [LARGE SCALE GENOMIC DNA]</scope>
    <source>
        <strain evidence="8 9">GM-16</strain>
    </source>
</reference>
<dbReference type="PRINTS" id="PR00082">
    <property type="entry name" value="GLFDHDRGNASE"/>
</dbReference>
<evidence type="ECO:0000256" key="4">
    <source>
        <dbReference type="PIRSR" id="PIRSR000188-1"/>
    </source>
</evidence>
<dbReference type="PANTHER" id="PTHR42722:SF1">
    <property type="entry name" value="VALINE DEHYDROGENASE"/>
    <property type="match status" value="1"/>
</dbReference>
<dbReference type="SUPFAM" id="SSF53223">
    <property type="entry name" value="Aminoacid dehydrogenase-like, N-terminal domain"/>
    <property type="match status" value="1"/>
</dbReference>
<keyword evidence="3 5" id="KW-0520">NAD</keyword>
<proteinExistence type="inferred from homology"/>
<dbReference type="InterPro" id="IPR016211">
    <property type="entry name" value="Glu/Phe/Leu/Val/Trp_DH_bac/arc"/>
</dbReference>
<feature type="active site" description="Proton donor/acceptor" evidence="4">
    <location>
        <position position="78"/>
    </location>
</feature>
<dbReference type="RefSeq" id="WP_127613512.1">
    <property type="nucleotide sequence ID" value="NZ_RXOL01000008.1"/>
</dbReference>
<dbReference type="GO" id="GO:0016639">
    <property type="term" value="F:oxidoreductase activity, acting on the CH-NH2 group of donors, NAD or NADP as acceptor"/>
    <property type="evidence" value="ECO:0007669"/>
    <property type="project" value="InterPro"/>
</dbReference>
<feature type="binding site" evidence="5">
    <location>
        <begin position="181"/>
        <end position="186"/>
    </location>
    <ligand>
        <name>NAD(+)</name>
        <dbReference type="ChEBI" id="CHEBI:57540"/>
    </ligand>
</feature>
<dbReference type="GO" id="GO:0006520">
    <property type="term" value="P:amino acid metabolic process"/>
    <property type="evidence" value="ECO:0007669"/>
    <property type="project" value="InterPro"/>
</dbReference>
<comment type="similarity">
    <text evidence="1 6">Belongs to the Glu/Leu/Phe/Val dehydrogenases family.</text>
</comment>
<accession>A0A437GUV7</accession>
<feature type="domain" description="Glutamate/phenylalanine/leucine/valine/L-tryptophan dehydrogenase C-terminal" evidence="7">
    <location>
        <begin position="145"/>
        <end position="349"/>
    </location>
</feature>
<dbReference type="AlphaFoldDB" id="A0A437GUV7"/>
<dbReference type="InterPro" id="IPR006095">
    <property type="entry name" value="Glu/Leu/Phe/Val/Trp_DH"/>
</dbReference>
<evidence type="ECO:0000256" key="6">
    <source>
        <dbReference type="RuleBase" id="RU004417"/>
    </source>
</evidence>
<dbReference type="InterPro" id="IPR036291">
    <property type="entry name" value="NAD(P)-bd_dom_sf"/>
</dbReference>
<dbReference type="InterPro" id="IPR006097">
    <property type="entry name" value="Glu/Leu/Phe/Val/Trp_DH_dimer"/>
</dbReference>
<dbReference type="FunFam" id="3.40.50.10860:FF:000010">
    <property type="entry name" value="Leucine dehydrogenase"/>
    <property type="match status" value="1"/>
</dbReference>
<dbReference type="PIRSF" id="PIRSF000188">
    <property type="entry name" value="Phe_leu_dh"/>
    <property type="match status" value="1"/>
</dbReference>
<dbReference type="OrthoDB" id="9803297at2"/>
<sequence length="352" mass="36825">MWNNPAFDDHEKITLVHDRKSGLRAIIAIHSTHLGPSAGGTRFWHYADSTAALTDALRLSQGMSYKNALAGLPMGGGKAVILADENRTKTEEMMLAFGDAIEKLGGDYVTAEDVGITEADMDIVHRRTRHVTGLSAKVGEPTVGSDPGPFTSHGIYLGVKQAVQHKLGRDSVSGVHIAIQGTGSVGSGLARHLAKDGAVLTLADVDQARAAKLADELGANVVAADAIMTTACDVFSPNALGAILNAESIAALDCAVVAGGANNQLATAADGDHLNHRGILWAPDYVINAGGIISVAVEYLSRDESVPVTFEEVDRRIAQIPGRLEQIWLESEASGTAANRVADAMARAAIGR</sequence>
<evidence type="ECO:0000256" key="2">
    <source>
        <dbReference type="ARBA" id="ARBA00023002"/>
    </source>
</evidence>
<dbReference type="Gene3D" id="3.40.50.10860">
    <property type="entry name" value="Leucine Dehydrogenase, chain A, domain 1"/>
    <property type="match status" value="1"/>
</dbReference>
<dbReference type="Pfam" id="PF02812">
    <property type="entry name" value="ELFV_dehydrog_N"/>
    <property type="match status" value="1"/>
</dbReference>
<dbReference type="Gene3D" id="3.40.50.720">
    <property type="entry name" value="NAD(P)-binding Rossmann-like Domain"/>
    <property type="match status" value="1"/>
</dbReference>
<evidence type="ECO:0000313" key="9">
    <source>
        <dbReference type="Proteomes" id="UP000283003"/>
    </source>
</evidence>
<dbReference type="SUPFAM" id="SSF51735">
    <property type="entry name" value="NAD(P)-binding Rossmann-fold domains"/>
    <property type="match status" value="1"/>
</dbReference>
<dbReference type="Pfam" id="PF00208">
    <property type="entry name" value="ELFV_dehydrog"/>
    <property type="match status" value="1"/>
</dbReference>
<dbReference type="CDD" id="cd01075">
    <property type="entry name" value="NAD_bind_Leu_Phe_Val_DH"/>
    <property type="match status" value="1"/>
</dbReference>
<keyword evidence="2 6" id="KW-0560">Oxidoreductase</keyword>
<name>A0A437GUV7_9SPHN</name>
<protein>
    <submittedName>
        <fullName evidence="8">Glu/Leu/Phe/Val dehydrogenase</fullName>
    </submittedName>
</protein>
<evidence type="ECO:0000313" key="8">
    <source>
        <dbReference type="EMBL" id="RVQ65311.1"/>
    </source>
</evidence>
<comment type="caution">
    <text evidence="8">The sequence shown here is derived from an EMBL/GenBank/DDBJ whole genome shotgun (WGS) entry which is preliminary data.</text>
</comment>
<dbReference type="Proteomes" id="UP000283003">
    <property type="component" value="Unassembled WGS sequence"/>
</dbReference>
<evidence type="ECO:0000256" key="1">
    <source>
        <dbReference type="ARBA" id="ARBA00006382"/>
    </source>
</evidence>
<dbReference type="SMART" id="SM00839">
    <property type="entry name" value="ELFV_dehydrog"/>
    <property type="match status" value="1"/>
</dbReference>
<dbReference type="PANTHER" id="PTHR42722">
    <property type="entry name" value="LEUCINE DEHYDROGENASE"/>
    <property type="match status" value="1"/>
</dbReference>
<dbReference type="InterPro" id="IPR046346">
    <property type="entry name" value="Aminoacid_DH-like_N_sf"/>
</dbReference>
<dbReference type="EMBL" id="RXOL01000008">
    <property type="protein sequence ID" value="RVQ65311.1"/>
    <property type="molecule type" value="Genomic_DNA"/>
</dbReference>
<keyword evidence="9" id="KW-1185">Reference proteome</keyword>
<dbReference type="InterPro" id="IPR006096">
    <property type="entry name" value="Glu/Leu/Phe/Val/Trp_DH_C"/>
</dbReference>
<dbReference type="GO" id="GO:0000166">
    <property type="term" value="F:nucleotide binding"/>
    <property type="evidence" value="ECO:0007669"/>
    <property type="project" value="UniProtKB-KW"/>
</dbReference>
<evidence type="ECO:0000256" key="3">
    <source>
        <dbReference type="ARBA" id="ARBA00023027"/>
    </source>
</evidence>
<gene>
    <name evidence="8" type="ORF">EKN06_13830</name>
</gene>
<evidence type="ECO:0000256" key="5">
    <source>
        <dbReference type="PIRSR" id="PIRSR000188-2"/>
    </source>
</evidence>
<organism evidence="8 9">
    <name type="scientific">Croceicoccus ponticola</name>
    <dbReference type="NCBI Taxonomy" id="2217664"/>
    <lineage>
        <taxon>Bacteria</taxon>
        <taxon>Pseudomonadati</taxon>
        <taxon>Pseudomonadota</taxon>
        <taxon>Alphaproteobacteria</taxon>
        <taxon>Sphingomonadales</taxon>
        <taxon>Erythrobacteraceae</taxon>
        <taxon>Croceicoccus</taxon>
    </lineage>
</organism>
<keyword evidence="5" id="KW-0547">Nucleotide-binding</keyword>
<evidence type="ECO:0000259" key="7">
    <source>
        <dbReference type="SMART" id="SM00839"/>
    </source>
</evidence>